<keyword evidence="5" id="KW-0539">Nucleus</keyword>
<comment type="subcellular location">
    <subcellularLocation>
        <location evidence="1">Nucleus</location>
    </subcellularLocation>
</comment>
<evidence type="ECO:0000256" key="3">
    <source>
        <dbReference type="ARBA" id="ARBA00023125"/>
    </source>
</evidence>
<evidence type="ECO:0000313" key="8">
    <source>
        <dbReference type="Proteomes" id="UP001521184"/>
    </source>
</evidence>
<organism evidence="7 8">
    <name type="scientific">Diplodia intermedia</name>
    <dbReference type="NCBI Taxonomy" id="856260"/>
    <lineage>
        <taxon>Eukaryota</taxon>
        <taxon>Fungi</taxon>
        <taxon>Dikarya</taxon>
        <taxon>Ascomycota</taxon>
        <taxon>Pezizomycotina</taxon>
        <taxon>Dothideomycetes</taxon>
        <taxon>Dothideomycetes incertae sedis</taxon>
        <taxon>Botryosphaeriales</taxon>
        <taxon>Botryosphaeriaceae</taxon>
        <taxon>Diplodia</taxon>
    </lineage>
</organism>
<dbReference type="InterPro" id="IPR051089">
    <property type="entry name" value="prtT"/>
</dbReference>
<feature type="compositionally biased region" description="Low complexity" evidence="6">
    <location>
        <begin position="1"/>
        <end position="13"/>
    </location>
</feature>
<dbReference type="EMBL" id="JAKEKT020000018">
    <property type="protein sequence ID" value="KAL1645806.1"/>
    <property type="molecule type" value="Genomic_DNA"/>
</dbReference>
<comment type="caution">
    <text evidence="7">The sequence shown here is derived from an EMBL/GenBank/DDBJ whole genome shotgun (WGS) entry which is preliminary data.</text>
</comment>
<gene>
    <name evidence="7" type="ORF">SLS58_003690</name>
</gene>
<evidence type="ECO:0008006" key="9">
    <source>
        <dbReference type="Google" id="ProtNLM"/>
    </source>
</evidence>
<reference evidence="7 8" key="1">
    <citation type="journal article" date="2023" name="Plant Dis.">
        <title>First Report of Diplodia intermedia Causing Canker and Dieback Diseases on Apple Trees in Canada.</title>
        <authorList>
            <person name="Ellouze W."/>
            <person name="Ilyukhin E."/>
            <person name="Sulman M."/>
            <person name="Ali S."/>
        </authorList>
    </citation>
    <scope>NUCLEOTIDE SEQUENCE [LARGE SCALE GENOMIC DNA]</scope>
    <source>
        <strain evidence="7 8">M45-28</strain>
    </source>
</reference>
<keyword evidence="3" id="KW-0238">DNA-binding</keyword>
<dbReference type="PANTHER" id="PTHR31845:SF10">
    <property type="entry name" value="ZN(II)2CYS6 TRANSCRIPTION FACTOR (EUROFUNG)"/>
    <property type="match status" value="1"/>
</dbReference>
<evidence type="ECO:0000313" key="7">
    <source>
        <dbReference type="EMBL" id="KAL1645806.1"/>
    </source>
</evidence>
<dbReference type="PANTHER" id="PTHR31845">
    <property type="entry name" value="FINGER DOMAIN PROTEIN, PUTATIVE-RELATED"/>
    <property type="match status" value="1"/>
</dbReference>
<accession>A0ABR3TW07</accession>
<feature type="region of interest" description="Disordered" evidence="6">
    <location>
        <begin position="1"/>
        <end position="28"/>
    </location>
</feature>
<feature type="compositionally biased region" description="Low complexity" evidence="6">
    <location>
        <begin position="66"/>
        <end position="97"/>
    </location>
</feature>
<name>A0ABR3TW07_9PEZI</name>
<evidence type="ECO:0000256" key="1">
    <source>
        <dbReference type="ARBA" id="ARBA00004123"/>
    </source>
</evidence>
<dbReference type="Proteomes" id="UP001521184">
    <property type="component" value="Unassembled WGS sequence"/>
</dbReference>
<keyword evidence="2" id="KW-0805">Transcription regulation</keyword>
<sequence>MPASAAAVTTAAALPGDGSHAGASGGTNENAAQLDAIEAKLDRLLSLHHAHSDVGKASSATPASLYAAAPPSASSPSSSSNPGTGPTYSSYSSSALPHHPHPRPLLHPDVTATPGDVVDDGVLSLQQAERCIQIYRTALAPHFPFVMPDVGDDDEGVKKRAEGAPAPVDSAVVRRLRRERPVLFLAIMGAASFEDVGVQRECARRLRDVVELVYMLYYTAELNAVHVRHFFSGLHPGAPLDINDLSSGFRAASSLLGHYLSLPPRRDLTFNNSEWLQLSLALTVSAKLVFAASHPSLGTPGGVQASLDLSGLLSQIALRLSGLERAGVDMTGHPYIFNEYTQRVQRLQKWFEDRYARVRGAAQAVEQPSGSGTAELINFSQYWGSDLLLPDLLAFDGLATLDQQLAAFFPEMQMADAMSDWPMYPDAF</sequence>
<keyword evidence="4" id="KW-0804">Transcription</keyword>
<evidence type="ECO:0000256" key="5">
    <source>
        <dbReference type="ARBA" id="ARBA00023242"/>
    </source>
</evidence>
<evidence type="ECO:0000256" key="2">
    <source>
        <dbReference type="ARBA" id="ARBA00023015"/>
    </source>
</evidence>
<protein>
    <recommendedName>
        <fullName evidence="9">C6 transcription factor</fullName>
    </recommendedName>
</protein>
<proteinExistence type="predicted"/>
<evidence type="ECO:0000256" key="6">
    <source>
        <dbReference type="SAM" id="MobiDB-lite"/>
    </source>
</evidence>
<keyword evidence="8" id="KW-1185">Reference proteome</keyword>
<evidence type="ECO:0000256" key="4">
    <source>
        <dbReference type="ARBA" id="ARBA00023163"/>
    </source>
</evidence>
<feature type="region of interest" description="Disordered" evidence="6">
    <location>
        <begin position="66"/>
        <end position="113"/>
    </location>
</feature>